<sequence>MSTASSHFATLIDGLNQRTGLALRSTDGACAFLDKQGAYWQLSLGMGSDLIVIECTLGTLSDWPARVALRLLELNTRHDVLRGASLGVDPVSQDVRAMLLLPMAGLDAGLLENAVSNLMGVRDAVADDLAGVEGASNVSEFAERQPGPLDFA</sequence>
<accession>A0A157S4G4</accession>
<dbReference type="Pfam" id="PF05932">
    <property type="entry name" value="CesT"/>
    <property type="match status" value="1"/>
</dbReference>
<dbReference type="RefSeq" id="WP_066122110.1">
    <property type="nucleotide sequence ID" value="NZ_FKIF01000001.1"/>
</dbReference>
<gene>
    <name evidence="1" type="ORF">SAMEA3906486_00032</name>
</gene>
<proteinExistence type="predicted"/>
<dbReference type="SUPFAM" id="SSF69635">
    <property type="entry name" value="Type III secretory system chaperone-like"/>
    <property type="match status" value="1"/>
</dbReference>
<organism evidence="1 2">
    <name type="scientific">Bordetella ansorpii</name>
    <dbReference type="NCBI Taxonomy" id="288768"/>
    <lineage>
        <taxon>Bacteria</taxon>
        <taxon>Pseudomonadati</taxon>
        <taxon>Pseudomonadota</taxon>
        <taxon>Betaproteobacteria</taxon>
        <taxon>Burkholderiales</taxon>
        <taxon>Alcaligenaceae</taxon>
        <taxon>Bordetella</taxon>
    </lineage>
</organism>
<evidence type="ECO:0000313" key="2">
    <source>
        <dbReference type="Proteomes" id="UP000076848"/>
    </source>
</evidence>
<evidence type="ECO:0000313" key="1">
    <source>
        <dbReference type="EMBL" id="SAI65294.1"/>
    </source>
</evidence>
<name>A0A157S4G4_9BORD</name>
<dbReference type="CDD" id="cd17024">
    <property type="entry name" value="T3SC_IA_DspF-like"/>
    <property type="match status" value="1"/>
</dbReference>
<dbReference type="GO" id="GO:0030254">
    <property type="term" value="P:protein secretion by the type III secretion system"/>
    <property type="evidence" value="ECO:0007669"/>
    <property type="project" value="InterPro"/>
</dbReference>
<dbReference type="EMBL" id="FKIF01000001">
    <property type="protein sequence ID" value="SAI65294.1"/>
    <property type="molecule type" value="Genomic_DNA"/>
</dbReference>
<dbReference type="InterPro" id="IPR010261">
    <property type="entry name" value="Tir_chaperone"/>
</dbReference>
<dbReference type="AlphaFoldDB" id="A0A157S4G4"/>
<dbReference type="Gene3D" id="3.30.1460.10">
    <property type="match status" value="1"/>
</dbReference>
<reference evidence="1 2" key="1">
    <citation type="submission" date="2016-04" db="EMBL/GenBank/DDBJ databases">
        <authorList>
            <consortium name="Pathogen Informatics"/>
        </authorList>
    </citation>
    <scope>NUCLEOTIDE SEQUENCE [LARGE SCALE GENOMIC DNA]</scope>
    <source>
        <strain evidence="1 2">H050680373</strain>
    </source>
</reference>
<protein>
    <recommendedName>
        <fullName evidence="3">Tir chaperone protein (CesT)</fullName>
    </recommendedName>
</protein>
<dbReference type="OrthoDB" id="9832993at2"/>
<dbReference type="STRING" id="288768.SAMEA3906486_00032"/>
<evidence type="ECO:0008006" key="3">
    <source>
        <dbReference type="Google" id="ProtNLM"/>
    </source>
</evidence>
<keyword evidence="2" id="KW-1185">Reference proteome</keyword>
<dbReference type="Proteomes" id="UP000076848">
    <property type="component" value="Unassembled WGS sequence"/>
</dbReference>